<protein>
    <submittedName>
        <fullName evidence="2">Uncharacterized protein</fullName>
    </submittedName>
</protein>
<dbReference type="EMBL" id="JAEUBD010001571">
    <property type="protein sequence ID" value="KAH3658912.1"/>
    <property type="molecule type" value="Genomic_DNA"/>
</dbReference>
<dbReference type="PANTHER" id="PTHR37449">
    <property type="match status" value="1"/>
</dbReference>
<sequence>MKTFFLAFIPSISVSSWLTTLSDAPPASPMLPPLALAIESSSSRKTTVGAAALALSKMSLMLDSDSPYHILSNSGPLTEMKLAETSVATAFAKRVLPVPGGPKNKTPFEGERPNLVYWSGCRTGYSTVSFSSCLIPSKPPMSSQVTLTLSTTVSRNADGLELPRANLKLSIVTPRESRTSASMFSSSKSIKSIFSLISRASRSTSSASFMFLVWILRTSSLPAASGIPMSTSLSNLPNLLKAGSIELGLLVAAITTTFDLAFIPSIKVKSWETTLLSTSPFVLSLFGAIESISSMKMIDGEFFSASSKAFLRLLSDSPAIFDMISGPLIRKKNAPVSLATALAIKVLPVPGGPYIKIPLGGLIPMALNNCGCLSGNSTSSLIWAICFLQPPMSSHNGVFFRLDFHNLELNLPHASSDNEMITFTNRSVSINKVWLQEDIEQRSGDTFNGVCNRQHRDSGGKLDFGTWVNCHNVPKTNSQVVPCHSVDSTNTILDIIIGQNDQDSVLSLLSFDQGSITTEQLQKLHRVGRHRNDGVVIIGGIVDN</sequence>
<keyword evidence="3" id="KW-1185">Reference proteome</keyword>
<dbReference type="AlphaFoldDB" id="A0A9P8NT53"/>
<comment type="caution">
    <text evidence="2">The sequence shown here is derived from an EMBL/GenBank/DDBJ whole genome shotgun (WGS) entry which is preliminary data.</text>
</comment>
<dbReference type="PANTHER" id="PTHR37449:SF1">
    <property type="entry name" value="OS02G0159950 PROTEIN"/>
    <property type="match status" value="1"/>
</dbReference>
<proteinExistence type="predicted"/>
<dbReference type="Proteomes" id="UP000788993">
    <property type="component" value="Unassembled WGS sequence"/>
</dbReference>
<evidence type="ECO:0000256" key="1">
    <source>
        <dbReference type="SAM" id="SignalP"/>
    </source>
</evidence>
<keyword evidence="1" id="KW-0732">Signal</keyword>
<gene>
    <name evidence="2" type="ORF">OGATHE_006638</name>
</gene>
<reference evidence="2" key="1">
    <citation type="journal article" date="2021" name="Open Biol.">
        <title>Shared evolutionary footprints suggest mitochondrial oxidative damage underlies multiple complex I losses in fungi.</title>
        <authorList>
            <person name="Schikora-Tamarit M.A."/>
            <person name="Marcet-Houben M."/>
            <person name="Nosek J."/>
            <person name="Gabaldon T."/>
        </authorList>
    </citation>
    <scope>NUCLEOTIDE SEQUENCE</scope>
    <source>
        <strain evidence="2">NCAIM Y.01608</strain>
    </source>
</reference>
<evidence type="ECO:0000313" key="3">
    <source>
        <dbReference type="Proteomes" id="UP000788993"/>
    </source>
</evidence>
<organism evidence="2 3">
    <name type="scientific">Ogataea polymorpha</name>
    <dbReference type="NCBI Taxonomy" id="460523"/>
    <lineage>
        <taxon>Eukaryota</taxon>
        <taxon>Fungi</taxon>
        <taxon>Dikarya</taxon>
        <taxon>Ascomycota</taxon>
        <taxon>Saccharomycotina</taxon>
        <taxon>Pichiomycetes</taxon>
        <taxon>Pichiales</taxon>
        <taxon>Pichiaceae</taxon>
        <taxon>Ogataea</taxon>
    </lineage>
</organism>
<name>A0A9P8NT53_9ASCO</name>
<evidence type="ECO:0000313" key="2">
    <source>
        <dbReference type="EMBL" id="KAH3658912.1"/>
    </source>
</evidence>
<accession>A0A9P8NT53</accession>
<reference evidence="2" key="2">
    <citation type="submission" date="2021-01" db="EMBL/GenBank/DDBJ databases">
        <authorList>
            <person name="Schikora-Tamarit M.A."/>
        </authorList>
    </citation>
    <scope>NUCLEOTIDE SEQUENCE</scope>
    <source>
        <strain evidence="2">NCAIM Y.01608</strain>
    </source>
</reference>
<feature type="signal peptide" evidence="1">
    <location>
        <begin position="1"/>
        <end position="16"/>
    </location>
</feature>
<feature type="chain" id="PRO_5040112363" evidence="1">
    <location>
        <begin position="17"/>
        <end position="544"/>
    </location>
</feature>